<evidence type="ECO:0000313" key="2">
    <source>
        <dbReference type="EMBL" id="KOF84733.1"/>
    </source>
</evidence>
<name>A0A0L8H644_OCTBM</name>
<protein>
    <submittedName>
        <fullName evidence="2">Uncharacterized protein</fullName>
    </submittedName>
</protein>
<proteinExistence type="predicted"/>
<keyword evidence="1" id="KW-1133">Transmembrane helix</keyword>
<feature type="transmembrane region" description="Helical" evidence="1">
    <location>
        <begin position="6"/>
        <end position="28"/>
    </location>
</feature>
<keyword evidence="1" id="KW-0472">Membrane</keyword>
<dbReference type="EMBL" id="KQ419061">
    <property type="protein sequence ID" value="KOF84733.1"/>
    <property type="molecule type" value="Genomic_DNA"/>
</dbReference>
<gene>
    <name evidence="2" type="ORF">OCBIM_22021502mg</name>
</gene>
<keyword evidence="1" id="KW-0812">Transmembrane</keyword>
<reference evidence="2" key="1">
    <citation type="submission" date="2015-07" db="EMBL/GenBank/DDBJ databases">
        <title>MeaNS - Measles Nucleotide Surveillance Program.</title>
        <authorList>
            <person name="Tran T."/>
            <person name="Druce J."/>
        </authorList>
    </citation>
    <scope>NUCLEOTIDE SEQUENCE</scope>
    <source>
        <strain evidence="2">UCB-OBI-ISO-001</strain>
        <tissue evidence="2">Gonad</tissue>
    </source>
</reference>
<evidence type="ECO:0000256" key="1">
    <source>
        <dbReference type="SAM" id="Phobius"/>
    </source>
</evidence>
<organism evidence="2">
    <name type="scientific">Octopus bimaculoides</name>
    <name type="common">California two-spotted octopus</name>
    <dbReference type="NCBI Taxonomy" id="37653"/>
    <lineage>
        <taxon>Eukaryota</taxon>
        <taxon>Metazoa</taxon>
        <taxon>Spiralia</taxon>
        <taxon>Lophotrochozoa</taxon>
        <taxon>Mollusca</taxon>
        <taxon>Cephalopoda</taxon>
        <taxon>Coleoidea</taxon>
        <taxon>Octopodiformes</taxon>
        <taxon>Octopoda</taxon>
        <taxon>Incirrata</taxon>
        <taxon>Octopodidae</taxon>
        <taxon>Octopus</taxon>
    </lineage>
</organism>
<accession>A0A0L8H644</accession>
<sequence>MEGGWGINIIFCFFFVCFWVSFFLSIVTQTGLWIICHRILLLHGCWMQPLLGNVSDYHHFL</sequence>
<dbReference type="AlphaFoldDB" id="A0A0L8H644"/>